<evidence type="ECO:0000313" key="6">
    <source>
        <dbReference type="Proteomes" id="UP000649829"/>
    </source>
</evidence>
<dbReference type="InterPro" id="IPR002053">
    <property type="entry name" value="Glyco_hydro_25"/>
</dbReference>
<keyword evidence="2 5" id="KW-0378">Hydrolase</keyword>
<evidence type="ECO:0000256" key="3">
    <source>
        <dbReference type="ARBA" id="ARBA00023295"/>
    </source>
</evidence>
<dbReference type="SUPFAM" id="SSF51445">
    <property type="entry name" value="(Trans)glycosidases"/>
    <property type="match status" value="1"/>
</dbReference>
<dbReference type="PANTHER" id="PTHR34135">
    <property type="entry name" value="LYSOZYME"/>
    <property type="match status" value="1"/>
</dbReference>
<keyword evidence="3" id="KW-0326">Glycosidase</keyword>
<keyword evidence="4" id="KW-0732">Signal</keyword>
<feature type="signal peptide" evidence="4">
    <location>
        <begin position="1"/>
        <end position="22"/>
    </location>
</feature>
<dbReference type="CDD" id="cd06413">
    <property type="entry name" value="GH25_muramidase_1"/>
    <property type="match status" value="1"/>
</dbReference>
<feature type="chain" id="PRO_5037113679" evidence="4">
    <location>
        <begin position="23"/>
        <end position="265"/>
    </location>
</feature>
<evidence type="ECO:0000313" key="5">
    <source>
        <dbReference type="EMBL" id="GGL98812.1"/>
    </source>
</evidence>
<dbReference type="PROSITE" id="PS51904">
    <property type="entry name" value="GLYCOSYL_HYDROL_F25_2"/>
    <property type="match status" value="1"/>
</dbReference>
<dbReference type="RefSeq" id="WP_028287990.1">
    <property type="nucleotide sequence ID" value="NZ_BMLF01000001.1"/>
</dbReference>
<evidence type="ECO:0000256" key="2">
    <source>
        <dbReference type="ARBA" id="ARBA00022801"/>
    </source>
</evidence>
<dbReference type="GO" id="GO:0009253">
    <property type="term" value="P:peptidoglycan catabolic process"/>
    <property type="evidence" value="ECO:0007669"/>
    <property type="project" value="InterPro"/>
</dbReference>
<dbReference type="InterPro" id="IPR018077">
    <property type="entry name" value="Glyco_hydro_fam25_subgr"/>
</dbReference>
<name>A0A917SW37_9RHOB</name>
<comment type="similarity">
    <text evidence="1">Belongs to the glycosyl hydrolase 25 family.</text>
</comment>
<dbReference type="Pfam" id="PF01183">
    <property type="entry name" value="Glyco_hydro_25"/>
    <property type="match status" value="1"/>
</dbReference>
<accession>A0A917SW37</accession>
<proteinExistence type="inferred from homology"/>
<gene>
    <name evidence="5" type="ORF">GCM10011534_20990</name>
</gene>
<dbReference type="Gene3D" id="3.20.20.80">
    <property type="entry name" value="Glycosidases"/>
    <property type="match status" value="1"/>
</dbReference>
<evidence type="ECO:0000256" key="1">
    <source>
        <dbReference type="ARBA" id="ARBA00010646"/>
    </source>
</evidence>
<sequence length="265" mass="29545">MVRRIAAALALALLAACGGGSAPDGREAPVIRPVAGLPAAFGDRKPHDWEGRAPARYAVHGTDVSRFQGGINWTEAARNGIRFAWIKATEGGDRVDPEFAANWRGAAAAGVPRGAYHFYYWCRPAVEQARWFIRNVPKSAGALPPVLDMEWTPFSPTCTIRPPAEQVRAEALVFLRMLEAHYGTRPLIYSTPDFFERNGMDRLGDYEFWLRSTAGHPSRTYPGHRWTFWQYTGTGLAPGFFTDVDLNVFNGSEAQFRSWLARRSQ</sequence>
<dbReference type="SMART" id="SM00641">
    <property type="entry name" value="Glyco_25"/>
    <property type="match status" value="1"/>
</dbReference>
<reference evidence="5" key="2">
    <citation type="submission" date="2020-09" db="EMBL/GenBank/DDBJ databases">
        <authorList>
            <person name="Sun Q."/>
            <person name="Zhou Y."/>
        </authorList>
    </citation>
    <scope>NUCLEOTIDE SEQUENCE</scope>
    <source>
        <strain evidence="5">CGMCC 1.6293</strain>
    </source>
</reference>
<comment type="caution">
    <text evidence="5">The sequence shown here is derived from an EMBL/GenBank/DDBJ whole genome shotgun (WGS) entry which is preliminary data.</text>
</comment>
<dbReference type="InterPro" id="IPR017853">
    <property type="entry name" value="GH"/>
</dbReference>
<dbReference type="PROSITE" id="PS51257">
    <property type="entry name" value="PROKAR_LIPOPROTEIN"/>
    <property type="match status" value="1"/>
</dbReference>
<dbReference type="PANTHER" id="PTHR34135:SF2">
    <property type="entry name" value="LYSOZYME"/>
    <property type="match status" value="1"/>
</dbReference>
<dbReference type="GO" id="GO:0003796">
    <property type="term" value="F:lysozyme activity"/>
    <property type="evidence" value="ECO:0007669"/>
    <property type="project" value="InterPro"/>
</dbReference>
<dbReference type="Proteomes" id="UP000649829">
    <property type="component" value="Unassembled WGS sequence"/>
</dbReference>
<reference evidence="5" key="1">
    <citation type="journal article" date="2014" name="Int. J. Syst. Evol. Microbiol.">
        <title>Complete genome sequence of Corynebacterium casei LMG S-19264T (=DSM 44701T), isolated from a smear-ripened cheese.</title>
        <authorList>
            <consortium name="US DOE Joint Genome Institute (JGI-PGF)"/>
            <person name="Walter F."/>
            <person name="Albersmeier A."/>
            <person name="Kalinowski J."/>
            <person name="Ruckert C."/>
        </authorList>
    </citation>
    <scope>NUCLEOTIDE SEQUENCE</scope>
    <source>
        <strain evidence="5">CGMCC 1.6293</strain>
    </source>
</reference>
<protein>
    <submittedName>
        <fullName evidence="5">Glycoside hydrolase</fullName>
    </submittedName>
</protein>
<dbReference type="GO" id="GO:0016998">
    <property type="term" value="P:cell wall macromolecule catabolic process"/>
    <property type="evidence" value="ECO:0007669"/>
    <property type="project" value="InterPro"/>
</dbReference>
<keyword evidence="6" id="KW-1185">Reference proteome</keyword>
<organism evidence="5 6">
    <name type="scientific">Pseudooceanicola nanhaiensis</name>
    <dbReference type="NCBI Taxonomy" id="375761"/>
    <lineage>
        <taxon>Bacteria</taxon>
        <taxon>Pseudomonadati</taxon>
        <taxon>Pseudomonadota</taxon>
        <taxon>Alphaproteobacteria</taxon>
        <taxon>Rhodobacterales</taxon>
        <taxon>Paracoccaceae</taxon>
        <taxon>Pseudooceanicola</taxon>
    </lineage>
</organism>
<dbReference type="EMBL" id="BMLF01000001">
    <property type="protein sequence ID" value="GGL98812.1"/>
    <property type="molecule type" value="Genomic_DNA"/>
</dbReference>
<dbReference type="AlphaFoldDB" id="A0A917SW37"/>
<evidence type="ECO:0000256" key="4">
    <source>
        <dbReference type="SAM" id="SignalP"/>
    </source>
</evidence>
<dbReference type="GO" id="GO:0016052">
    <property type="term" value="P:carbohydrate catabolic process"/>
    <property type="evidence" value="ECO:0007669"/>
    <property type="project" value="TreeGrafter"/>
</dbReference>